<evidence type="ECO:0000313" key="3">
    <source>
        <dbReference type="Proteomes" id="UP000010729"/>
    </source>
</evidence>
<dbReference type="InterPro" id="IPR024775">
    <property type="entry name" value="DinB-like"/>
</dbReference>
<dbReference type="Gene3D" id="1.20.120.450">
    <property type="entry name" value="dinb family like domain"/>
    <property type="match status" value="1"/>
</dbReference>
<evidence type="ECO:0000313" key="2">
    <source>
        <dbReference type="EMBL" id="EMY33289.1"/>
    </source>
</evidence>
<evidence type="ECO:0000259" key="1">
    <source>
        <dbReference type="Pfam" id="PF12867"/>
    </source>
</evidence>
<keyword evidence="3" id="KW-1185">Reference proteome</keyword>
<proteinExistence type="predicted"/>
<sequence length="195" mass="21760">MRRKHGKDMMMVFKAADELVDQLAWHWENQARPRLEGLTDEEYFWEPARGCWNVRPRGTSQAQLAGGSGEFTIDFAYPEPVPAPVTTIAWRLGHILVGVLGARNASHFGGPAVDYQSYDYPGAADKALALLDAAYWQWVEGVRGLGEEGLSKPCGPAEGPYAERTMAALVLHINREMIHHLAEVALLRDLFAHRH</sequence>
<name>N1UZV2_9MICC</name>
<gene>
    <name evidence="2" type="ORF">D477_015706</name>
</gene>
<feature type="domain" description="DinB-like" evidence="1">
    <location>
        <begin position="22"/>
        <end position="183"/>
    </location>
</feature>
<dbReference type="Proteomes" id="UP000010729">
    <property type="component" value="Unassembled WGS sequence"/>
</dbReference>
<accession>N1UZV2</accession>
<organism evidence="2 3">
    <name type="scientific">Arthrobacter crystallopoietes BAB-32</name>
    <dbReference type="NCBI Taxonomy" id="1246476"/>
    <lineage>
        <taxon>Bacteria</taxon>
        <taxon>Bacillati</taxon>
        <taxon>Actinomycetota</taxon>
        <taxon>Actinomycetes</taxon>
        <taxon>Micrococcales</taxon>
        <taxon>Micrococcaceae</taxon>
        <taxon>Crystallibacter</taxon>
    </lineage>
</organism>
<dbReference type="AlphaFoldDB" id="N1UZV2"/>
<reference evidence="2 3" key="1">
    <citation type="journal article" date="2013" name="Genome Announc.">
        <title>Draft Genome Sequence of Arthrobacter crystallopoietes Strain BAB-32, Revealing Genes for Bioremediation.</title>
        <authorList>
            <person name="Joshi M.N."/>
            <person name="Pandit A.S."/>
            <person name="Sharma A."/>
            <person name="Pandya R.V."/>
            <person name="Desai S.M."/>
            <person name="Saxena A.K."/>
            <person name="Bagatharia S.B."/>
        </authorList>
    </citation>
    <scope>NUCLEOTIDE SEQUENCE [LARGE SCALE GENOMIC DNA]</scope>
    <source>
        <strain evidence="2 3">BAB-32</strain>
    </source>
</reference>
<dbReference type="InterPro" id="IPR034660">
    <property type="entry name" value="DinB/YfiT-like"/>
</dbReference>
<protein>
    <recommendedName>
        <fullName evidence="1">DinB-like domain-containing protein</fullName>
    </recommendedName>
</protein>
<dbReference type="EMBL" id="ANPE02000188">
    <property type="protein sequence ID" value="EMY33289.1"/>
    <property type="molecule type" value="Genomic_DNA"/>
</dbReference>
<dbReference type="Pfam" id="PF12867">
    <property type="entry name" value="DinB_2"/>
    <property type="match status" value="1"/>
</dbReference>
<dbReference type="SUPFAM" id="SSF109854">
    <property type="entry name" value="DinB/YfiT-like putative metalloenzymes"/>
    <property type="match status" value="1"/>
</dbReference>
<comment type="caution">
    <text evidence="2">The sequence shown here is derived from an EMBL/GenBank/DDBJ whole genome shotgun (WGS) entry which is preliminary data.</text>
</comment>